<comment type="caution">
    <text evidence="2">The sequence shown here is derived from an EMBL/GenBank/DDBJ whole genome shotgun (WGS) entry which is preliminary data.</text>
</comment>
<keyword evidence="3" id="KW-1185">Reference proteome</keyword>
<organism evidence="2 3">
    <name type="scientific">Eschrichtius robustus</name>
    <name type="common">California gray whale</name>
    <name type="synonym">Eschrichtius gibbosus</name>
    <dbReference type="NCBI Taxonomy" id="9764"/>
    <lineage>
        <taxon>Eukaryota</taxon>
        <taxon>Metazoa</taxon>
        <taxon>Chordata</taxon>
        <taxon>Craniata</taxon>
        <taxon>Vertebrata</taxon>
        <taxon>Euteleostomi</taxon>
        <taxon>Mammalia</taxon>
        <taxon>Eutheria</taxon>
        <taxon>Laurasiatheria</taxon>
        <taxon>Artiodactyla</taxon>
        <taxon>Whippomorpha</taxon>
        <taxon>Cetacea</taxon>
        <taxon>Mysticeti</taxon>
        <taxon>Eschrichtiidae</taxon>
        <taxon>Eschrichtius</taxon>
    </lineage>
</organism>
<protein>
    <submittedName>
        <fullName evidence="2">Uncharacterized protein</fullName>
    </submittedName>
</protein>
<proteinExistence type="predicted"/>
<evidence type="ECO:0000313" key="2">
    <source>
        <dbReference type="EMBL" id="KAJ8780365.1"/>
    </source>
</evidence>
<dbReference type="AlphaFoldDB" id="A0AB34GNR1"/>
<evidence type="ECO:0000313" key="3">
    <source>
        <dbReference type="Proteomes" id="UP001159641"/>
    </source>
</evidence>
<dbReference type="EMBL" id="JAIQCJ010002160">
    <property type="protein sequence ID" value="KAJ8780365.1"/>
    <property type="molecule type" value="Genomic_DNA"/>
</dbReference>
<feature type="region of interest" description="Disordered" evidence="1">
    <location>
        <begin position="34"/>
        <end position="56"/>
    </location>
</feature>
<evidence type="ECO:0000256" key="1">
    <source>
        <dbReference type="SAM" id="MobiDB-lite"/>
    </source>
</evidence>
<dbReference type="Proteomes" id="UP001159641">
    <property type="component" value="Unassembled WGS sequence"/>
</dbReference>
<reference evidence="2 3" key="1">
    <citation type="submission" date="2022-11" db="EMBL/GenBank/DDBJ databases">
        <title>Whole genome sequence of Eschrichtius robustus ER-17-0199.</title>
        <authorList>
            <person name="Bruniche-Olsen A."/>
            <person name="Black A.N."/>
            <person name="Fields C.J."/>
            <person name="Walden K."/>
            <person name="Dewoody J.A."/>
        </authorList>
    </citation>
    <scope>NUCLEOTIDE SEQUENCE [LARGE SCALE GENOMIC DNA]</scope>
    <source>
        <strain evidence="2">ER-17-0199</strain>
        <tissue evidence="2">Blubber</tissue>
    </source>
</reference>
<gene>
    <name evidence="2" type="ORF">J1605_011629</name>
</gene>
<sequence length="94" mass="9775">MQLPVAPKLPGEHQPELGCARGLPFVKISSLSGKNAASDTAEAAEETAGRDFPGGSGWESACQCRGHGFEPWSGKIPHATEQLSLCATTTEPAL</sequence>
<name>A0AB34GNR1_ESCRO</name>
<accession>A0AB34GNR1</accession>